<proteinExistence type="predicted"/>
<evidence type="ECO:0000256" key="1">
    <source>
        <dbReference type="SAM" id="Phobius"/>
    </source>
</evidence>
<feature type="transmembrane region" description="Helical" evidence="1">
    <location>
        <begin position="417"/>
        <end position="436"/>
    </location>
</feature>
<dbReference type="EMBL" id="KN833039">
    <property type="protein sequence ID" value="KIM76084.1"/>
    <property type="molecule type" value="Genomic_DNA"/>
</dbReference>
<keyword evidence="1" id="KW-0472">Membrane</keyword>
<organism evidence="2 3">
    <name type="scientific">Piloderma croceum (strain F 1598)</name>
    <dbReference type="NCBI Taxonomy" id="765440"/>
    <lineage>
        <taxon>Eukaryota</taxon>
        <taxon>Fungi</taxon>
        <taxon>Dikarya</taxon>
        <taxon>Basidiomycota</taxon>
        <taxon>Agaricomycotina</taxon>
        <taxon>Agaricomycetes</taxon>
        <taxon>Agaricomycetidae</taxon>
        <taxon>Atheliales</taxon>
        <taxon>Atheliaceae</taxon>
        <taxon>Piloderma</taxon>
    </lineage>
</organism>
<feature type="transmembrane region" description="Helical" evidence="1">
    <location>
        <begin position="178"/>
        <end position="200"/>
    </location>
</feature>
<feature type="transmembrane region" description="Helical" evidence="1">
    <location>
        <begin position="307"/>
        <end position="329"/>
    </location>
</feature>
<feature type="transmembrane region" description="Helical" evidence="1">
    <location>
        <begin position="371"/>
        <end position="396"/>
    </location>
</feature>
<accession>A0A0C3F827</accession>
<dbReference type="OrthoDB" id="2688021at2759"/>
<reference evidence="2 3" key="1">
    <citation type="submission" date="2014-04" db="EMBL/GenBank/DDBJ databases">
        <authorList>
            <consortium name="DOE Joint Genome Institute"/>
            <person name="Kuo A."/>
            <person name="Tarkka M."/>
            <person name="Buscot F."/>
            <person name="Kohler A."/>
            <person name="Nagy L.G."/>
            <person name="Floudas D."/>
            <person name="Copeland A."/>
            <person name="Barry K.W."/>
            <person name="Cichocki N."/>
            <person name="Veneault-Fourrey C."/>
            <person name="LaButti K."/>
            <person name="Lindquist E.A."/>
            <person name="Lipzen A."/>
            <person name="Lundell T."/>
            <person name="Morin E."/>
            <person name="Murat C."/>
            <person name="Sun H."/>
            <person name="Tunlid A."/>
            <person name="Henrissat B."/>
            <person name="Grigoriev I.V."/>
            <person name="Hibbett D.S."/>
            <person name="Martin F."/>
            <person name="Nordberg H.P."/>
            <person name="Cantor M.N."/>
            <person name="Hua S.X."/>
        </authorList>
    </citation>
    <scope>NUCLEOTIDE SEQUENCE [LARGE SCALE GENOMIC DNA]</scope>
    <source>
        <strain evidence="2 3">F 1598</strain>
    </source>
</reference>
<feature type="transmembrane region" description="Helical" evidence="1">
    <location>
        <begin position="220"/>
        <end position="242"/>
    </location>
</feature>
<reference evidence="3" key="2">
    <citation type="submission" date="2015-01" db="EMBL/GenBank/DDBJ databases">
        <title>Evolutionary Origins and Diversification of the Mycorrhizal Mutualists.</title>
        <authorList>
            <consortium name="DOE Joint Genome Institute"/>
            <consortium name="Mycorrhizal Genomics Consortium"/>
            <person name="Kohler A."/>
            <person name="Kuo A."/>
            <person name="Nagy L.G."/>
            <person name="Floudas D."/>
            <person name="Copeland A."/>
            <person name="Barry K.W."/>
            <person name="Cichocki N."/>
            <person name="Veneault-Fourrey C."/>
            <person name="LaButti K."/>
            <person name="Lindquist E.A."/>
            <person name="Lipzen A."/>
            <person name="Lundell T."/>
            <person name="Morin E."/>
            <person name="Murat C."/>
            <person name="Riley R."/>
            <person name="Ohm R."/>
            <person name="Sun H."/>
            <person name="Tunlid A."/>
            <person name="Henrissat B."/>
            <person name="Grigoriev I.V."/>
            <person name="Hibbett D.S."/>
            <person name="Martin F."/>
        </authorList>
    </citation>
    <scope>NUCLEOTIDE SEQUENCE [LARGE SCALE GENOMIC DNA]</scope>
    <source>
        <strain evidence="3">F 1598</strain>
    </source>
</reference>
<protein>
    <submittedName>
        <fullName evidence="2">Uncharacterized protein</fullName>
    </submittedName>
</protein>
<keyword evidence="1" id="KW-1133">Transmembrane helix</keyword>
<dbReference type="Proteomes" id="UP000054166">
    <property type="component" value="Unassembled WGS sequence"/>
</dbReference>
<evidence type="ECO:0000313" key="2">
    <source>
        <dbReference type="EMBL" id="KIM76084.1"/>
    </source>
</evidence>
<dbReference type="STRING" id="765440.A0A0C3F827"/>
<dbReference type="HOGENOM" id="CLU_021043_2_0_1"/>
<gene>
    <name evidence="2" type="ORF">PILCRDRAFT_826738</name>
</gene>
<keyword evidence="1" id="KW-0812">Transmembrane</keyword>
<feature type="transmembrane region" description="Helical" evidence="1">
    <location>
        <begin position="53"/>
        <end position="78"/>
    </location>
</feature>
<keyword evidence="3" id="KW-1185">Reference proteome</keyword>
<feature type="transmembrane region" description="Helical" evidence="1">
    <location>
        <begin position="473"/>
        <end position="491"/>
    </location>
</feature>
<dbReference type="AlphaFoldDB" id="A0A0C3F827"/>
<name>A0A0C3F827_PILCF</name>
<sequence length="566" mass="62838">MLSILTRFFQSKRVAQSSKESSLEEKLFESTSSSTFLDMDPFDVYRRDASSGLVALGGVCASVVFSIICISCGIYVAFHSSTIDDVALPPFWRKTSFHPSPSVYTGVIATLHTRSSVTTSFLNFSMNVAVTACTEAIGFVHSVTLKSALATESHLHSNTNLRLLTAARGNPWTNPNGTLFNGIMAVLLVVSYVSSTLVFIPFQSAVVEDSLHDWRFTCIFAPPVLILGIVIKLQAIIAMTGLHHMRVLTWSSSPLDTAAALLHDGKITHWPGQCMHSVVDSTLYLGPRPPSERQPSAWESHPRIKKIIIMLWCLVFGSAAWYCIVEIVWVKSYRDLGPVANSWSIFPNDKTNAIGWIDEVDPNHGFPAASWLFMFGIFIVIQGGMTFGLHCSEVIANVVRDEMIWRRATSEAGTKPITNPILAVFMNWPSVGLLIAKPVLHWMFGLSLGTRGFSQPVGPWFIQVEWYMHNTQIIYLTLSLFIFTLISTYIARRRPRGPQPAAYGHLQTLVNLVDEWSLAMWWGHKCDGKVISHAGTSNFPLPPIRMGNWYAGSVQFANSVEQPIPL</sequence>
<evidence type="ECO:0000313" key="3">
    <source>
        <dbReference type="Proteomes" id="UP000054166"/>
    </source>
</evidence>
<dbReference type="InParanoid" id="A0A0C3F827"/>